<evidence type="ECO:0000259" key="4">
    <source>
        <dbReference type="Pfam" id="PF05175"/>
    </source>
</evidence>
<gene>
    <name evidence="5" type="ORF">SSE37_14474</name>
</gene>
<keyword evidence="1 5" id="KW-0489">Methyltransferase</keyword>
<evidence type="ECO:0000256" key="2">
    <source>
        <dbReference type="ARBA" id="ARBA00022679"/>
    </source>
</evidence>
<dbReference type="GO" id="GO:0032259">
    <property type="term" value="P:methylation"/>
    <property type="evidence" value="ECO:0007669"/>
    <property type="project" value="UniProtKB-KW"/>
</dbReference>
<dbReference type="CDD" id="cd02440">
    <property type="entry name" value="AdoMet_MTases"/>
    <property type="match status" value="1"/>
</dbReference>
<feature type="domain" description="Methyltransferase small" evidence="4">
    <location>
        <begin position="159"/>
        <end position="325"/>
    </location>
</feature>
<reference evidence="5 6" key="1">
    <citation type="submission" date="2006-06" db="EMBL/GenBank/DDBJ databases">
        <authorList>
            <person name="Moran M.A."/>
            <person name="Ferriera S."/>
            <person name="Johnson J."/>
            <person name="Kravitz S."/>
            <person name="Beeson K."/>
            <person name="Sutton G."/>
            <person name="Rogers Y.-H."/>
            <person name="Friedman R."/>
            <person name="Frazier M."/>
            <person name="Venter J.C."/>
        </authorList>
    </citation>
    <scope>NUCLEOTIDE SEQUENCE [LARGE SCALE GENOMIC DNA]</scope>
    <source>
        <strain evidence="5 6">E-37</strain>
    </source>
</reference>
<organism evidence="5 6">
    <name type="scientific">Sagittula stellata (strain ATCC 700073 / DSM 11524 / E-37)</name>
    <dbReference type="NCBI Taxonomy" id="388399"/>
    <lineage>
        <taxon>Bacteria</taxon>
        <taxon>Pseudomonadati</taxon>
        <taxon>Pseudomonadota</taxon>
        <taxon>Alphaproteobacteria</taxon>
        <taxon>Rhodobacterales</taxon>
        <taxon>Roseobacteraceae</taxon>
        <taxon>Sagittula</taxon>
    </lineage>
</organism>
<dbReference type="PANTHER" id="PTHR47816:SF4">
    <property type="entry name" value="RIBOSOMAL RNA SMALL SUBUNIT METHYLTRANSFERASE C"/>
    <property type="match status" value="1"/>
</dbReference>
<dbReference type="OrthoDB" id="9816072at2"/>
<accession>A3K8H8</accession>
<dbReference type="Gene3D" id="3.40.50.150">
    <property type="entry name" value="Vaccinia Virus protein VP39"/>
    <property type="match status" value="2"/>
</dbReference>
<keyword evidence="6" id="KW-1185">Reference proteome</keyword>
<dbReference type="PANTHER" id="PTHR47816">
    <property type="entry name" value="RIBOSOMAL RNA SMALL SUBUNIT METHYLTRANSFERASE C"/>
    <property type="match status" value="1"/>
</dbReference>
<proteinExistence type="predicted"/>
<dbReference type="EMBL" id="AAYA01000015">
    <property type="protein sequence ID" value="EBA06416.1"/>
    <property type="molecule type" value="Genomic_DNA"/>
</dbReference>
<evidence type="ECO:0000313" key="6">
    <source>
        <dbReference type="Proteomes" id="UP000005713"/>
    </source>
</evidence>
<comment type="caution">
    <text evidence="5">The sequence shown here is derived from an EMBL/GenBank/DDBJ whole genome shotgun (WGS) entry which is preliminary data.</text>
</comment>
<keyword evidence="3" id="KW-0949">S-adenosyl-L-methionine</keyword>
<dbReference type="Proteomes" id="UP000005713">
    <property type="component" value="Unassembled WGS sequence"/>
</dbReference>
<evidence type="ECO:0000256" key="1">
    <source>
        <dbReference type="ARBA" id="ARBA00022603"/>
    </source>
</evidence>
<evidence type="ECO:0000313" key="5">
    <source>
        <dbReference type="EMBL" id="EBA06416.1"/>
    </source>
</evidence>
<sequence>MTSERLRFAIETGGLVLPDDGPLALIGAPADAPVDMLDTSRLTVIQTDAAAHDGWVARGLPTATAPEGRFAAAIVTLPRARDAAEARLALAARHANMVVIDGAKTDGVEAILKALRQRVTLDGQVSKAHGRCAWVRPGDALADWLRPTQAQNAHGDWVAPGIFSADAPDEASVALAAALSALKGDVADLGAGWGWLSRGILRHHGVKTLHLVETEKTALDCARLNVTDPRAVFHWADATAWTPPQPAGAHAPRKLDAVVMNPPFHTGRRADPALGRAFIEAAARVLAPHGQLWMVANRHLPYETALIALFRDVAEIGGDSRFKLLHAARVIRARR</sequence>
<evidence type="ECO:0000256" key="3">
    <source>
        <dbReference type="ARBA" id="ARBA00022691"/>
    </source>
</evidence>
<name>A3K8H8_SAGS3</name>
<dbReference type="InterPro" id="IPR029063">
    <property type="entry name" value="SAM-dependent_MTases_sf"/>
</dbReference>
<dbReference type="RefSeq" id="WP_005862341.1">
    <property type="nucleotide sequence ID" value="NZ_AAYA01000015.1"/>
</dbReference>
<dbReference type="InterPro" id="IPR046977">
    <property type="entry name" value="RsmC/RlmG"/>
</dbReference>
<dbReference type="eggNOG" id="COG2813">
    <property type="taxonomic scope" value="Bacteria"/>
</dbReference>
<protein>
    <submittedName>
        <fullName evidence="5">Methyltransferase, putative</fullName>
    </submittedName>
</protein>
<dbReference type="Pfam" id="PF05175">
    <property type="entry name" value="MTS"/>
    <property type="match status" value="1"/>
</dbReference>
<dbReference type="GO" id="GO:0008757">
    <property type="term" value="F:S-adenosylmethionine-dependent methyltransferase activity"/>
    <property type="evidence" value="ECO:0007669"/>
    <property type="project" value="InterPro"/>
</dbReference>
<dbReference type="SUPFAM" id="SSF53335">
    <property type="entry name" value="S-adenosyl-L-methionine-dependent methyltransferases"/>
    <property type="match status" value="1"/>
</dbReference>
<dbReference type="InterPro" id="IPR007848">
    <property type="entry name" value="Small_mtfrase_dom"/>
</dbReference>
<dbReference type="AlphaFoldDB" id="A3K8H8"/>
<keyword evidence="2 5" id="KW-0808">Transferase</keyword>